<dbReference type="Gene3D" id="3.30.565.10">
    <property type="entry name" value="Histidine kinase-like ATPase, C-terminal domain"/>
    <property type="match status" value="1"/>
</dbReference>
<evidence type="ECO:0000256" key="15">
    <source>
        <dbReference type="ARBA" id="ARBA00023012"/>
    </source>
</evidence>
<dbReference type="EMBL" id="CP072455">
    <property type="protein sequence ID" value="QTL40520.1"/>
    <property type="molecule type" value="Genomic_DNA"/>
</dbReference>
<dbReference type="SUPFAM" id="SSF55874">
    <property type="entry name" value="ATPase domain of HSP90 chaperone/DNA topoisomerase II/histidine kinase"/>
    <property type="match status" value="1"/>
</dbReference>
<accession>A0A2D0J1H6</accession>
<proteinExistence type="predicted"/>
<dbReference type="InterPro" id="IPR004358">
    <property type="entry name" value="Sig_transdc_His_kin-like_C"/>
</dbReference>
<reference evidence="23 25" key="2">
    <citation type="submission" date="2021-03" db="EMBL/GenBank/DDBJ databases">
        <title>Complete Genome Sequence Data of Xenorhabdus budapestensis strain C72, a Candidate Biological Control Agent, from China.</title>
        <authorList>
            <person name="LI B."/>
            <person name="WANG S."/>
            <person name="QIU D."/>
        </authorList>
    </citation>
    <scope>NUCLEOTIDE SEQUENCE [LARGE SCALE GENOMIC DNA]</scope>
    <source>
        <strain evidence="23 25">C-7-2</strain>
    </source>
</reference>
<evidence type="ECO:0000256" key="4">
    <source>
        <dbReference type="ARBA" id="ARBA00019665"/>
    </source>
</evidence>
<dbReference type="PROSITE" id="PS50109">
    <property type="entry name" value="HIS_KIN"/>
    <property type="match status" value="1"/>
</dbReference>
<dbReference type="PROSITE" id="PS50112">
    <property type="entry name" value="PAS"/>
    <property type="match status" value="1"/>
</dbReference>
<dbReference type="GO" id="GO:0004721">
    <property type="term" value="F:phosphoprotein phosphatase activity"/>
    <property type="evidence" value="ECO:0007669"/>
    <property type="project" value="InterPro"/>
</dbReference>
<dbReference type="InterPro" id="IPR003661">
    <property type="entry name" value="HisK_dim/P_dom"/>
</dbReference>
<evidence type="ECO:0000259" key="21">
    <source>
        <dbReference type="PROSITE" id="PS50112"/>
    </source>
</evidence>
<dbReference type="Pfam" id="PF02518">
    <property type="entry name" value="HATPase_c"/>
    <property type="match status" value="1"/>
</dbReference>
<dbReference type="Pfam" id="PF00512">
    <property type="entry name" value="HisKA"/>
    <property type="match status" value="1"/>
</dbReference>
<dbReference type="InterPro" id="IPR036097">
    <property type="entry name" value="HisK_dim/P_sf"/>
</dbReference>
<evidence type="ECO:0000256" key="17">
    <source>
        <dbReference type="ARBA" id="ARBA00025207"/>
    </source>
</evidence>
<dbReference type="PANTHER" id="PTHR45453">
    <property type="entry name" value="PHOSPHATE REGULON SENSOR PROTEIN PHOR"/>
    <property type="match status" value="1"/>
</dbReference>
<dbReference type="SMART" id="SM00388">
    <property type="entry name" value="HisKA"/>
    <property type="match status" value="1"/>
</dbReference>
<dbReference type="PRINTS" id="PR00344">
    <property type="entry name" value="BCTRLSENSOR"/>
</dbReference>
<evidence type="ECO:0000256" key="18">
    <source>
        <dbReference type="SAM" id="MobiDB-lite"/>
    </source>
</evidence>
<evidence type="ECO:0000256" key="10">
    <source>
        <dbReference type="ARBA" id="ARBA00022692"/>
    </source>
</evidence>
<dbReference type="InterPro" id="IPR050351">
    <property type="entry name" value="BphY/WalK/GraS-like"/>
</dbReference>
<evidence type="ECO:0000256" key="9">
    <source>
        <dbReference type="ARBA" id="ARBA00022679"/>
    </source>
</evidence>
<keyword evidence="8" id="KW-0592">Phosphate transport</keyword>
<dbReference type="GO" id="GO:0016036">
    <property type="term" value="P:cellular response to phosphate starvation"/>
    <property type="evidence" value="ECO:0007669"/>
    <property type="project" value="TreeGrafter"/>
</dbReference>
<evidence type="ECO:0000313" key="24">
    <source>
        <dbReference type="Proteomes" id="UP000225833"/>
    </source>
</evidence>
<dbReference type="Pfam" id="PF00989">
    <property type="entry name" value="PAS"/>
    <property type="match status" value="1"/>
</dbReference>
<evidence type="ECO:0000313" key="25">
    <source>
        <dbReference type="Proteomes" id="UP000665047"/>
    </source>
</evidence>
<dbReference type="SUPFAM" id="SSF55785">
    <property type="entry name" value="PYP-like sensor domain (PAS domain)"/>
    <property type="match status" value="1"/>
</dbReference>
<name>A0A2D0J1H6_XENBU</name>
<dbReference type="CDD" id="cd00082">
    <property type="entry name" value="HisKA"/>
    <property type="match status" value="1"/>
</dbReference>
<evidence type="ECO:0000256" key="6">
    <source>
        <dbReference type="ARBA" id="ARBA00022475"/>
    </source>
</evidence>
<evidence type="ECO:0000256" key="5">
    <source>
        <dbReference type="ARBA" id="ARBA00022448"/>
    </source>
</evidence>
<keyword evidence="15" id="KW-0902">Two-component regulatory system</keyword>
<evidence type="ECO:0000256" key="11">
    <source>
        <dbReference type="ARBA" id="ARBA00022741"/>
    </source>
</evidence>
<feature type="compositionally biased region" description="Polar residues" evidence="18">
    <location>
        <begin position="444"/>
        <end position="457"/>
    </location>
</feature>
<dbReference type="GO" id="GO:0006355">
    <property type="term" value="P:regulation of DNA-templated transcription"/>
    <property type="evidence" value="ECO:0007669"/>
    <property type="project" value="InterPro"/>
</dbReference>
<keyword evidence="9 23" id="KW-0808">Transferase</keyword>
<dbReference type="InterPro" id="IPR003594">
    <property type="entry name" value="HATPase_dom"/>
</dbReference>
<dbReference type="EC" id="2.7.13.3" evidence="3"/>
<keyword evidence="7" id="KW-0597">Phosphoprotein</keyword>
<evidence type="ECO:0000256" key="12">
    <source>
        <dbReference type="ARBA" id="ARBA00022777"/>
    </source>
</evidence>
<feature type="region of interest" description="Disordered" evidence="18">
    <location>
        <begin position="441"/>
        <end position="473"/>
    </location>
</feature>
<dbReference type="GO" id="GO:0000155">
    <property type="term" value="F:phosphorelay sensor kinase activity"/>
    <property type="evidence" value="ECO:0007669"/>
    <property type="project" value="InterPro"/>
</dbReference>
<keyword evidence="14 19" id="KW-1133">Transmembrane helix</keyword>
<keyword evidence="11" id="KW-0547">Nucleotide-binding</keyword>
<dbReference type="SMART" id="SM00387">
    <property type="entry name" value="HATPase_c"/>
    <property type="match status" value="1"/>
</dbReference>
<dbReference type="InterPro" id="IPR000014">
    <property type="entry name" value="PAS"/>
</dbReference>
<dbReference type="FunFam" id="1.10.287.130:FF:000001">
    <property type="entry name" value="Two-component sensor histidine kinase"/>
    <property type="match status" value="1"/>
</dbReference>
<evidence type="ECO:0000256" key="14">
    <source>
        <dbReference type="ARBA" id="ARBA00022989"/>
    </source>
</evidence>
<dbReference type="InterPro" id="IPR036890">
    <property type="entry name" value="HATPase_C_sf"/>
</dbReference>
<evidence type="ECO:0000259" key="20">
    <source>
        <dbReference type="PROSITE" id="PS50109"/>
    </source>
</evidence>
<comment type="subcellular location">
    <subcellularLocation>
        <location evidence="2">Cell membrane</location>
    </subcellularLocation>
</comment>
<dbReference type="SUPFAM" id="SSF47384">
    <property type="entry name" value="Homodimeric domain of signal transducing histidine kinase"/>
    <property type="match status" value="1"/>
</dbReference>
<feature type="domain" description="PAS" evidence="21">
    <location>
        <begin position="96"/>
        <end position="151"/>
    </location>
</feature>
<evidence type="ECO:0000256" key="19">
    <source>
        <dbReference type="SAM" id="Phobius"/>
    </source>
</evidence>
<dbReference type="Proteomes" id="UP000665047">
    <property type="component" value="Chromosome"/>
</dbReference>
<dbReference type="PANTHER" id="PTHR45453:SF1">
    <property type="entry name" value="PHOSPHATE REGULON SENSOR PROTEIN PHOR"/>
    <property type="match status" value="1"/>
</dbReference>
<feature type="transmembrane region" description="Helical" evidence="19">
    <location>
        <begin position="12"/>
        <end position="45"/>
    </location>
</feature>
<dbReference type="Proteomes" id="UP000225833">
    <property type="component" value="Unassembled WGS sequence"/>
</dbReference>
<dbReference type="GO" id="GO:0005524">
    <property type="term" value="F:ATP binding"/>
    <property type="evidence" value="ECO:0007669"/>
    <property type="project" value="UniProtKB-KW"/>
</dbReference>
<keyword evidence="12 22" id="KW-0418">Kinase</keyword>
<evidence type="ECO:0000256" key="2">
    <source>
        <dbReference type="ARBA" id="ARBA00004236"/>
    </source>
</evidence>
<dbReference type="Pfam" id="PF11808">
    <property type="entry name" value="PhoR"/>
    <property type="match status" value="1"/>
</dbReference>
<keyword evidence="16 19" id="KW-0472">Membrane</keyword>
<dbReference type="OrthoDB" id="9813151at2"/>
<dbReference type="InterPro" id="IPR021766">
    <property type="entry name" value="PhoR_N"/>
</dbReference>
<organism evidence="22 24">
    <name type="scientific">Xenorhabdus budapestensis</name>
    <dbReference type="NCBI Taxonomy" id="290110"/>
    <lineage>
        <taxon>Bacteria</taxon>
        <taxon>Pseudomonadati</taxon>
        <taxon>Pseudomonadota</taxon>
        <taxon>Gammaproteobacteria</taxon>
        <taxon>Enterobacterales</taxon>
        <taxon>Morganellaceae</taxon>
        <taxon>Xenorhabdus</taxon>
    </lineage>
</organism>
<evidence type="ECO:0000256" key="13">
    <source>
        <dbReference type="ARBA" id="ARBA00022840"/>
    </source>
</evidence>
<evidence type="ECO:0000256" key="1">
    <source>
        <dbReference type="ARBA" id="ARBA00000085"/>
    </source>
</evidence>
<dbReference type="Gene3D" id="1.10.287.130">
    <property type="match status" value="1"/>
</dbReference>
<dbReference type="NCBIfam" id="NF008235">
    <property type="entry name" value="PRK11006.1"/>
    <property type="match status" value="1"/>
</dbReference>
<evidence type="ECO:0000313" key="23">
    <source>
        <dbReference type="EMBL" id="QTL40520.1"/>
    </source>
</evidence>
<evidence type="ECO:0000256" key="8">
    <source>
        <dbReference type="ARBA" id="ARBA00022592"/>
    </source>
</evidence>
<reference evidence="22 24" key="1">
    <citation type="journal article" date="2017" name="Nat. Microbiol.">
        <title>Natural product diversity associated with the nematode symbionts Photorhabdus and Xenorhabdus.</title>
        <authorList>
            <person name="Tobias N.J."/>
            <person name="Wolff H."/>
            <person name="Djahanschiri B."/>
            <person name="Grundmann F."/>
            <person name="Kronenwerth M."/>
            <person name="Shi Y.M."/>
            <person name="Simonyi S."/>
            <person name="Grun P."/>
            <person name="Shapiro-Ilan D."/>
            <person name="Pidot S.J."/>
            <person name="Stinear T.P."/>
            <person name="Ebersberger I."/>
            <person name="Bode H.B."/>
        </authorList>
    </citation>
    <scope>NUCLEOTIDE SEQUENCE [LARGE SCALE GENOMIC DNA]</scope>
    <source>
        <strain evidence="22 24">DSM 16342</strain>
    </source>
</reference>
<dbReference type="AlphaFoldDB" id="A0A2D0J1H6"/>
<sequence>MLERLSWKQLVLGLFIFCLPAIILSFFIGHLAWLLVVALLLALVWHGYNLLKLSDWLWLDRSMLPPSGRGGWEPIFYGIYQLQQRNRKRRRELALLIKRFRSGAESLPDALVMMTVEGNIFWCNRLAQHLLGFRWPEDNGQSIFNLLRYPDFSRYMVAGDFTYPLSIELNNSHLMEFQLMPYAEGLLLMIARDITQKRRLENFRRDFFANASHELRTPLTVLQGYLEMMQDQELGREANQKAIRTMQEQIRRMDGLVTQLLHLSRIEIGSQVDMHDVVDVPAMLVLLQQEVLTLADKRYDIAFDVDEKLRVFGNEEQLRSAMSNLVYNAINHTVEGTRIVVSWSRSSQGALFKVEDNGQGISQEHLPRLTERFYRVNRARSRQTGGSGLGLAIVKHALHHYNTHLDISSTVGKGSTFSFLLPQPLVVSDIYPMDFKLHRGGKGATNSSGTNLSSQRLASGERQEPLINPREHR</sequence>
<dbReference type="GO" id="GO:0005886">
    <property type="term" value="C:plasma membrane"/>
    <property type="evidence" value="ECO:0007669"/>
    <property type="project" value="UniProtKB-SubCell"/>
</dbReference>
<dbReference type="Gene3D" id="3.30.450.20">
    <property type="entry name" value="PAS domain"/>
    <property type="match status" value="1"/>
</dbReference>
<dbReference type="SMART" id="SM00091">
    <property type="entry name" value="PAS"/>
    <property type="match status" value="1"/>
</dbReference>
<evidence type="ECO:0000256" key="16">
    <source>
        <dbReference type="ARBA" id="ARBA00023136"/>
    </source>
</evidence>
<dbReference type="GO" id="GO:0006817">
    <property type="term" value="P:phosphate ion transport"/>
    <property type="evidence" value="ECO:0007669"/>
    <property type="project" value="UniProtKB-KW"/>
</dbReference>
<dbReference type="InterPro" id="IPR035965">
    <property type="entry name" value="PAS-like_dom_sf"/>
</dbReference>
<gene>
    <name evidence="23" type="primary">phoR</name>
    <name evidence="23" type="ORF">HGO23_03740</name>
    <name evidence="22" type="ORF">Xbud_01571</name>
</gene>
<dbReference type="InterPro" id="IPR014310">
    <property type="entry name" value="Sig_transdc_His_kinase_PhoR"/>
</dbReference>
<dbReference type="NCBIfam" id="TIGR02966">
    <property type="entry name" value="phoR_proteo"/>
    <property type="match status" value="1"/>
</dbReference>
<keyword evidence="25" id="KW-1185">Reference proteome</keyword>
<keyword evidence="5" id="KW-0813">Transport</keyword>
<comment type="catalytic activity">
    <reaction evidence="1">
        <text>ATP + protein L-histidine = ADP + protein N-phospho-L-histidine.</text>
        <dbReference type="EC" id="2.7.13.3"/>
    </reaction>
</comment>
<dbReference type="EMBL" id="NIBS01000006">
    <property type="protein sequence ID" value="PHM28175.1"/>
    <property type="molecule type" value="Genomic_DNA"/>
</dbReference>
<evidence type="ECO:0000313" key="22">
    <source>
        <dbReference type="EMBL" id="PHM28175.1"/>
    </source>
</evidence>
<keyword evidence="6" id="KW-1003">Cell membrane</keyword>
<dbReference type="InterPro" id="IPR005467">
    <property type="entry name" value="His_kinase_dom"/>
</dbReference>
<keyword evidence="13" id="KW-0067">ATP-binding</keyword>
<evidence type="ECO:0000256" key="3">
    <source>
        <dbReference type="ARBA" id="ARBA00012438"/>
    </source>
</evidence>
<dbReference type="CDD" id="cd00130">
    <property type="entry name" value="PAS"/>
    <property type="match status" value="1"/>
</dbReference>
<feature type="domain" description="Histidine kinase" evidence="20">
    <location>
        <begin position="210"/>
        <end position="425"/>
    </location>
</feature>
<keyword evidence="10 19" id="KW-0812">Transmembrane</keyword>
<dbReference type="RefSeq" id="WP_099135530.1">
    <property type="nucleotide sequence ID" value="NZ_CAWNNJ010000130.1"/>
</dbReference>
<evidence type="ECO:0000256" key="7">
    <source>
        <dbReference type="ARBA" id="ARBA00022553"/>
    </source>
</evidence>
<comment type="function">
    <text evidence="17">Member of the two-component regulatory system PhoR/PhoB involved in the phosphate regulon genes expression. PhoR may function as a membrane-associated protein kinase that phosphorylates PhoB in response to environmental signals.</text>
</comment>
<dbReference type="FunFam" id="3.30.565.10:FF:000032">
    <property type="entry name" value="Phosphate regulon sensor histidine kinase PhoR"/>
    <property type="match status" value="1"/>
</dbReference>
<protein>
    <recommendedName>
        <fullName evidence="4">Phosphate regulon sensor protein PhoR</fullName>
        <ecNumber evidence="3">2.7.13.3</ecNumber>
    </recommendedName>
</protein>
<dbReference type="InterPro" id="IPR013767">
    <property type="entry name" value="PAS_fold"/>
</dbReference>